<dbReference type="PANTHER" id="PTHR37313:SF2">
    <property type="entry name" value="UPF0749 PROTEIN YLXX"/>
    <property type="match status" value="1"/>
</dbReference>
<name>A0A3M7TVP5_9BACI</name>
<dbReference type="InterPro" id="IPR010273">
    <property type="entry name" value="DUF881"/>
</dbReference>
<accession>A0A3M7TVP5</accession>
<evidence type="ECO:0000256" key="1">
    <source>
        <dbReference type="ARBA" id="ARBA00009108"/>
    </source>
</evidence>
<keyword evidence="2" id="KW-0175">Coiled coil</keyword>
<evidence type="ECO:0000313" key="4">
    <source>
        <dbReference type="Proteomes" id="UP000278746"/>
    </source>
</evidence>
<dbReference type="OrthoDB" id="9776196at2"/>
<dbReference type="AlphaFoldDB" id="A0A3M7TVP5"/>
<proteinExistence type="inferred from homology"/>
<dbReference type="Proteomes" id="UP000278746">
    <property type="component" value="Unassembled WGS sequence"/>
</dbReference>
<dbReference type="PANTHER" id="PTHR37313">
    <property type="entry name" value="UPF0749 PROTEIN RV1825"/>
    <property type="match status" value="1"/>
</dbReference>
<protein>
    <submittedName>
        <fullName evidence="3">DUF881 domain-containing protein</fullName>
    </submittedName>
</protein>
<keyword evidence="4" id="KW-1185">Reference proteome</keyword>
<comment type="caution">
    <text evidence="3">The sequence shown here is derived from an EMBL/GenBank/DDBJ whole genome shotgun (WGS) entry which is preliminary data.</text>
</comment>
<dbReference type="EMBL" id="RHIB01000001">
    <property type="protein sequence ID" value="RNA69686.1"/>
    <property type="molecule type" value="Genomic_DNA"/>
</dbReference>
<sequence length="235" mass="26288">MKVKGSHVVLSSVLLFAGFLIAFSYQLTSDNSYPQAAGDSQWKVEDDLRNNILMQQSVNRNLTEELRLIQAEMSRVEEEVANHERRYFNLVEDMDKLRMLTGAVAVIGEGIEITLDDAEFIPDDQHANNFIVHEQHVQKVIDELLVTGAEAIAVNGHRINQNSYIQCIGPVIEIDGNRSFAPFTITAIGESEQLNLAVNLSGGVVDQLVQDNVEVRVEKKNDVLLDPFYEEGDMS</sequence>
<dbReference type="Pfam" id="PF05949">
    <property type="entry name" value="DUF881"/>
    <property type="match status" value="1"/>
</dbReference>
<feature type="coiled-coil region" evidence="2">
    <location>
        <begin position="59"/>
        <end position="93"/>
    </location>
</feature>
<reference evidence="3 4" key="1">
    <citation type="submission" date="2018-10" db="EMBL/GenBank/DDBJ databases">
        <title>Bacillus Keqinensis sp. nov., a moderately halophilic bacterium isolated from a saline-alkaline lake.</title>
        <authorList>
            <person name="Wang H."/>
        </authorList>
    </citation>
    <scope>NUCLEOTIDE SEQUENCE [LARGE SCALE GENOMIC DNA]</scope>
    <source>
        <strain evidence="3 4">KQ-3</strain>
    </source>
</reference>
<organism evidence="3 4">
    <name type="scientific">Alteribacter keqinensis</name>
    <dbReference type="NCBI Taxonomy" id="2483800"/>
    <lineage>
        <taxon>Bacteria</taxon>
        <taxon>Bacillati</taxon>
        <taxon>Bacillota</taxon>
        <taxon>Bacilli</taxon>
        <taxon>Bacillales</taxon>
        <taxon>Bacillaceae</taxon>
        <taxon>Alteribacter</taxon>
    </lineage>
</organism>
<gene>
    <name evidence="3" type="ORF">EBO34_07045</name>
</gene>
<evidence type="ECO:0000256" key="2">
    <source>
        <dbReference type="SAM" id="Coils"/>
    </source>
</evidence>
<evidence type="ECO:0000313" key="3">
    <source>
        <dbReference type="EMBL" id="RNA69686.1"/>
    </source>
</evidence>
<dbReference type="Gene3D" id="3.30.70.1880">
    <property type="entry name" value="Protein of unknown function DUF881"/>
    <property type="match status" value="1"/>
</dbReference>
<comment type="similarity">
    <text evidence="1">Belongs to the UPF0749 family.</text>
</comment>